<dbReference type="InterPro" id="IPR043504">
    <property type="entry name" value="Peptidase_S1_PA_chymotrypsin"/>
</dbReference>
<comment type="catalytic activity">
    <reaction evidence="3">
        <text>Preferential cleavage: Arg-|-Xaa, Lys-|-Xaa, but with more restricted specificity than trypsin.</text>
        <dbReference type="EC" id="3.4.21.59"/>
    </reaction>
</comment>
<dbReference type="GO" id="GO:0006508">
    <property type="term" value="P:proteolysis"/>
    <property type="evidence" value="ECO:0007669"/>
    <property type="project" value="InterPro"/>
</dbReference>
<keyword evidence="2" id="KW-1015">Disulfide bond</keyword>
<dbReference type="InterPro" id="IPR009003">
    <property type="entry name" value="Peptidase_S1_PA"/>
</dbReference>
<evidence type="ECO:0000256" key="6">
    <source>
        <dbReference type="SAM" id="MobiDB-lite"/>
    </source>
</evidence>
<accession>A0A7J7FL71</accession>
<dbReference type="CDD" id="cd00190">
    <property type="entry name" value="Tryp_SPc"/>
    <property type="match status" value="1"/>
</dbReference>
<dbReference type="PROSITE" id="PS50240">
    <property type="entry name" value="TRYPSIN_DOM"/>
    <property type="match status" value="1"/>
</dbReference>
<evidence type="ECO:0000259" key="7">
    <source>
        <dbReference type="PROSITE" id="PS50240"/>
    </source>
</evidence>
<dbReference type="PANTHER" id="PTHR24253">
    <property type="entry name" value="TRANSMEMBRANE PROTEASE SERINE"/>
    <property type="match status" value="1"/>
</dbReference>
<sequence length="313" mass="34272">MAGTVSTACGKPAVTGKIYGGQNAPDQRWPWQASLLYRGQHICGAALIDANWVASAAHCFQKSHNPSDYRILLGYHQLQRPTEHSLQVTVYKVIVHNDFNKRYFMGSDITLLQLHLPVKFTSHVLPACLPGPDTLLPSHSACWITGWGMVTEEGLLPAPMHLQEGEVGVMDPDVCNSYFGSSNTGNDSYSVHEDMLCAGNFMTPRSICRGDSGGPLVCKLNSTWFLMGLSSWSMACNQPIGPSVFTRLTYFSNWISEKQRASPNPDPSSAPPQEKPPSVGNSSSLGTVRKPRTCITLVFSQTFLLLLISLRTL</sequence>
<keyword evidence="9" id="KW-1185">Reference proteome</keyword>
<dbReference type="InterPro" id="IPR001314">
    <property type="entry name" value="Peptidase_S1A"/>
</dbReference>
<name>A0A7J7FL71_DICBM</name>
<dbReference type="Pfam" id="PF00089">
    <property type="entry name" value="Trypsin"/>
    <property type="match status" value="1"/>
</dbReference>
<dbReference type="InterPro" id="IPR033116">
    <property type="entry name" value="TRYPSIN_SER"/>
</dbReference>
<evidence type="ECO:0000313" key="8">
    <source>
        <dbReference type="EMBL" id="KAF5928805.1"/>
    </source>
</evidence>
<dbReference type="PRINTS" id="PR00722">
    <property type="entry name" value="CHYMOTRYPSIN"/>
</dbReference>
<protein>
    <recommendedName>
        <fullName evidence="5">tryptase</fullName>
        <ecNumber evidence="5">3.4.21.59</ecNumber>
    </recommendedName>
</protein>
<comment type="function">
    <text evidence="4">Tryptase is the major neutral protease present in mast cells and is secreted upon the coupled activation-degranulation response of this cell type.</text>
</comment>
<dbReference type="EMBL" id="JACDTQ010000185">
    <property type="protein sequence ID" value="KAF5928805.1"/>
    <property type="molecule type" value="Genomic_DNA"/>
</dbReference>
<dbReference type="EC" id="3.4.21.59" evidence="5"/>
<dbReference type="InterPro" id="IPR001254">
    <property type="entry name" value="Trypsin_dom"/>
</dbReference>
<evidence type="ECO:0000313" key="9">
    <source>
        <dbReference type="Proteomes" id="UP000551758"/>
    </source>
</evidence>
<dbReference type="Proteomes" id="UP000551758">
    <property type="component" value="Unassembled WGS sequence"/>
</dbReference>
<gene>
    <name evidence="8" type="ORF">HPG69_013649</name>
</gene>
<evidence type="ECO:0000256" key="2">
    <source>
        <dbReference type="ARBA" id="ARBA00023157"/>
    </source>
</evidence>
<proteinExistence type="predicted"/>
<reference evidence="8 9" key="1">
    <citation type="journal article" date="2020" name="Mol. Biol. Evol.">
        <title>Interspecific Gene Flow and the Evolution of Specialization in Black and White Rhinoceros.</title>
        <authorList>
            <person name="Moodley Y."/>
            <person name="Westbury M.V."/>
            <person name="Russo I.M."/>
            <person name="Gopalakrishnan S."/>
            <person name="Rakotoarivelo A."/>
            <person name="Olsen R.A."/>
            <person name="Prost S."/>
            <person name="Tunstall T."/>
            <person name="Ryder O.A."/>
            <person name="Dalen L."/>
            <person name="Bruford M.W."/>
        </authorList>
    </citation>
    <scope>NUCLEOTIDE SEQUENCE [LARGE SCALE GENOMIC DNA]</scope>
    <source>
        <strain evidence="8">SBR-YM</strain>
        <tissue evidence="8">Skin</tissue>
    </source>
</reference>
<dbReference type="GO" id="GO:0004252">
    <property type="term" value="F:serine-type endopeptidase activity"/>
    <property type="evidence" value="ECO:0007669"/>
    <property type="project" value="UniProtKB-EC"/>
</dbReference>
<evidence type="ECO:0000256" key="1">
    <source>
        <dbReference type="ARBA" id="ARBA00011881"/>
    </source>
</evidence>
<evidence type="ECO:0000256" key="4">
    <source>
        <dbReference type="ARBA" id="ARBA00054350"/>
    </source>
</evidence>
<evidence type="ECO:0000256" key="3">
    <source>
        <dbReference type="ARBA" id="ARBA00050838"/>
    </source>
</evidence>
<organism evidence="8 9">
    <name type="scientific">Diceros bicornis minor</name>
    <name type="common">South-central black rhinoceros</name>
    <dbReference type="NCBI Taxonomy" id="77932"/>
    <lineage>
        <taxon>Eukaryota</taxon>
        <taxon>Metazoa</taxon>
        <taxon>Chordata</taxon>
        <taxon>Craniata</taxon>
        <taxon>Vertebrata</taxon>
        <taxon>Euteleostomi</taxon>
        <taxon>Mammalia</taxon>
        <taxon>Eutheria</taxon>
        <taxon>Laurasiatheria</taxon>
        <taxon>Perissodactyla</taxon>
        <taxon>Rhinocerotidae</taxon>
        <taxon>Diceros</taxon>
    </lineage>
</organism>
<dbReference type="SMART" id="SM00020">
    <property type="entry name" value="Tryp_SPc"/>
    <property type="match status" value="1"/>
</dbReference>
<feature type="region of interest" description="Disordered" evidence="6">
    <location>
        <begin position="259"/>
        <end position="285"/>
    </location>
</feature>
<evidence type="ECO:0000256" key="5">
    <source>
        <dbReference type="ARBA" id="ARBA00066748"/>
    </source>
</evidence>
<comment type="subunit">
    <text evidence="1">Homotetramer.</text>
</comment>
<feature type="domain" description="Peptidase S1" evidence="7">
    <location>
        <begin position="18"/>
        <end position="260"/>
    </location>
</feature>
<dbReference type="SUPFAM" id="SSF50494">
    <property type="entry name" value="Trypsin-like serine proteases"/>
    <property type="match status" value="1"/>
</dbReference>
<dbReference type="FunFam" id="2.40.10.10:FF:000039">
    <property type="entry name" value="Brain-specific serine protease 4"/>
    <property type="match status" value="1"/>
</dbReference>
<dbReference type="PANTHER" id="PTHR24253:SF42">
    <property type="entry name" value="PROTEASE, SERINE 47"/>
    <property type="match status" value="1"/>
</dbReference>
<dbReference type="AlphaFoldDB" id="A0A7J7FL71"/>
<dbReference type="PROSITE" id="PS00135">
    <property type="entry name" value="TRYPSIN_SER"/>
    <property type="match status" value="1"/>
</dbReference>
<comment type="caution">
    <text evidence="8">The sequence shown here is derived from an EMBL/GenBank/DDBJ whole genome shotgun (WGS) entry which is preliminary data.</text>
</comment>
<feature type="compositionally biased region" description="Pro residues" evidence="6">
    <location>
        <begin position="264"/>
        <end position="275"/>
    </location>
</feature>
<dbReference type="Gene3D" id="2.40.10.10">
    <property type="entry name" value="Trypsin-like serine proteases"/>
    <property type="match status" value="1"/>
</dbReference>